<dbReference type="InterPro" id="IPR058922">
    <property type="entry name" value="WHD_DRP"/>
</dbReference>
<sequence length="989" mass="113118">MISYTYFSHVPSKGYLSNFCLFITKPDILGYNPFILIIHSFQNKVSREEENMASAVLDLLVGRVGAFLISEAALLGGVHDELEETRLELLAMKAFLADAEKKGALNEVEKTWVDNVRDVSVAVEDIMDEFMYHTNKQRSWGPYTRAFRQATCFPKYLWERHWIATKLQKLIKTIKGIPERSRRYGVERIEGTKTNPNSYDSNRVKIYGESSLFFKDDELVGIKDAKEKLVGWLLSKEPQRTVISVVGMGGSGKTSLVATAFTGQTANFHCYAWLTVSKTYNIEDLLRVLIKELFRSALQDVPQDLSNMNYIQMRYVIALDDVWDIYLWMQISVALPDGVDGSRVMLTTRNEDIASFPFEAGSHVYHVQPLNENDAWDLFSKKTFSSWPEKCCPQELERIARDLVGKCKGLPLGIVALGALMSTRRLVSEWMKFYSSLNWELSNNPTLEVVKSIFLLSFNDLPYRLKHCFLYLCIFPEDYVIDSDRLVRLWMAEGFVDKVEGPKPEEIAESYVAELTCRCMVQVVKRQPSGKAKTFKMHDLIRELALSISKAEIFFAVYDEQKMNKDSKGPRRMSMQANHEELQTHGDMSKVRTFFYFPPNMADSSSVQELKFRFKLLRVLDLKHVPVAQLPGEIVKLFNLKYLNLKGTKVKELPKDIGNLRSLETLDIRHSKIRVLPAGIVKLKNLRHLLMYHCNFQDLFKSYYFFDGTRAPDGICKLKSLQVCDAIELGGSLVKQLRQLTQLTRMSLSNVREADEEDLCKSLESMKLIEHFFVHTSNEDEVLRLDALPSAPPLLKELGLIGKLEKIPLWFPSLFSLTHLRLHWSRLTEDFLPYIQALPNLSILRLNNAYVGSQLVFHTGFRMLSELYIMELPKMNAIVIEKGAMPALQTLVITECMGLKQLPNGIEHLTCLQTLDLVNVPNELVERIRGEGSLDSSLVMHISEISYHYKTESGCFGERLRSCLQWIVRPSSSTVNILSRDGLPFLPGN</sequence>
<dbReference type="InterPro" id="IPR032675">
    <property type="entry name" value="LRR_dom_sf"/>
</dbReference>
<dbReference type="Pfam" id="PF18052">
    <property type="entry name" value="Rx_N"/>
    <property type="match status" value="1"/>
</dbReference>
<keyword evidence="2" id="KW-0547">Nucleotide-binding</keyword>
<reference evidence="8 9" key="3">
    <citation type="submission" date="2019-11" db="EMBL/GenBank/DDBJ databases">
        <title>A de novo genome assembly of a pear dwarfing rootstock.</title>
        <authorList>
            <person name="Wang F."/>
            <person name="Wang J."/>
            <person name="Li S."/>
            <person name="Zhang Y."/>
            <person name="Fang M."/>
            <person name="Ma L."/>
            <person name="Zhao Y."/>
            <person name="Jiang S."/>
        </authorList>
    </citation>
    <scope>NUCLEOTIDE SEQUENCE [LARGE SCALE GENOMIC DNA]</scope>
    <source>
        <strain evidence="8">S2</strain>
        <tissue evidence="8">Leaf</tissue>
    </source>
</reference>
<dbReference type="InterPro" id="IPR041118">
    <property type="entry name" value="Rx_N"/>
</dbReference>
<dbReference type="AlphaFoldDB" id="A0A5N5I516"/>
<accession>A0A5N5I516</accession>
<gene>
    <name evidence="8" type="ORF">D8674_025780</name>
</gene>
<feature type="domain" description="Disease resistance N-terminal" evidence="5">
    <location>
        <begin position="57"/>
        <end position="140"/>
    </location>
</feature>
<dbReference type="GO" id="GO:0043531">
    <property type="term" value="F:ADP binding"/>
    <property type="evidence" value="ECO:0007669"/>
    <property type="project" value="InterPro"/>
</dbReference>
<feature type="domain" description="Disease resistance protein winged helix" evidence="6">
    <location>
        <begin position="474"/>
        <end position="545"/>
    </location>
</feature>
<dbReference type="InterPro" id="IPR002182">
    <property type="entry name" value="NB-ARC"/>
</dbReference>
<name>A0A5N5I516_9ROSA</name>
<dbReference type="Gene3D" id="3.80.10.10">
    <property type="entry name" value="Ribonuclease Inhibitor"/>
    <property type="match status" value="1"/>
</dbReference>
<dbReference type="Gene3D" id="1.10.8.430">
    <property type="entry name" value="Helical domain of apoptotic protease-activating factors"/>
    <property type="match status" value="1"/>
</dbReference>
<evidence type="ECO:0000259" key="4">
    <source>
        <dbReference type="Pfam" id="PF00931"/>
    </source>
</evidence>
<evidence type="ECO:0000259" key="7">
    <source>
        <dbReference type="Pfam" id="PF23598"/>
    </source>
</evidence>
<dbReference type="PRINTS" id="PR00364">
    <property type="entry name" value="DISEASERSIST"/>
</dbReference>
<dbReference type="CDD" id="cd14798">
    <property type="entry name" value="RX-CC_like"/>
    <property type="match status" value="1"/>
</dbReference>
<feature type="domain" description="NB-ARC" evidence="4">
    <location>
        <begin position="223"/>
        <end position="385"/>
    </location>
</feature>
<dbReference type="Gene3D" id="3.40.50.300">
    <property type="entry name" value="P-loop containing nucleotide triphosphate hydrolases"/>
    <property type="match status" value="1"/>
</dbReference>
<dbReference type="Pfam" id="PF23598">
    <property type="entry name" value="LRR_14"/>
    <property type="match status" value="1"/>
</dbReference>
<dbReference type="SUPFAM" id="SSF52540">
    <property type="entry name" value="P-loop containing nucleoside triphosphate hydrolases"/>
    <property type="match status" value="1"/>
</dbReference>
<protein>
    <submittedName>
        <fullName evidence="8">Disease resistance protein RPM1-like</fullName>
    </submittedName>
</protein>
<keyword evidence="1" id="KW-0677">Repeat</keyword>
<dbReference type="EMBL" id="SMOL01000004">
    <property type="protein sequence ID" value="KAB2635246.1"/>
    <property type="molecule type" value="Genomic_DNA"/>
</dbReference>
<reference evidence="9" key="2">
    <citation type="submission" date="2019-10" db="EMBL/GenBank/DDBJ databases">
        <title>A de novo genome assembly of a pear dwarfing rootstock.</title>
        <authorList>
            <person name="Wang F."/>
            <person name="Wang J."/>
            <person name="Li S."/>
            <person name="Zhang Y."/>
            <person name="Fang M."/>
            <person name="Ma L."/>
            <person name="Zhao Y."/>
            <person name="Jiang S."/>
        </authorList>
    </citation>
    <scope>NUCLEOTIDE SEQUENCE [LARGE SCALE GENOMIC DNA]</scope>
</reference>
<dbReference type="InterPro" id="IPR038005">
    <property type="entry name" value="RX-like_CC"/>
</dbReference>
<evidence type="ECO:0000313" key="9">
    <source>
        <dbReference type="Proteomes" id="UP000327157"/>
    </source>
</evidence>
<dbReference type="Gene3D" id="1.10.10.10">
    <property type="entry name" value="Winged helix-like DNA-binding domain superfamily/Winged helix DNA-binding domain"/>
    <property type="match status" value="1"/>
</dbReference>
<proteinExistence type="predicted"/>
<dbReference type="InterPro" id="IPR042197">
    <property type="entry name" value="Apaf_helical"/>
</dbReference>
<dbReference type="FunFam" id="1.10.10.10:FF:000322">
    <property type="entry name" value="Probable disease resistance protein At1g63360"/>
    <property type="match status" value="1"/>
</dbReference>
<dbReference type="Proteomes" id="UP000327157">
    <property type="component" value="Chromosome 5"/>
</dbReference>
<reference evidence="8 9" key="1">
    <citation type="submission" date="2019-09" db="EMBL/GenBank/DDBJ databases">
        <authorList>
            <person name="Ou C."/>
        </authorList>
    </citation>
    <scope>NUCLEOTIDE SEQUENCE [LARGE SCALE GENOMIC DNA]</scope>
    <source>
        <strain evidence="8">S2</strain>
        <tissue evidence="8">Leaf</tissue>
    </source>
</reference>
<organism evidence="8 9">
    <name type="scientific">Pyrus ussuriensis x Pyrus communis</name>
    <dbReference type="NCBI Taxonomy" id="2448454"/>
    <lineage>
        <taxon>Eukaryota</taxon>
        <taxon>Viridiplantae</taxon>
        <taxon>Streptophyta</taxon>
        <taxon>Embryophyta</taxon>
        <taxon>Tracheophyta</taxon>
        <taxon>Spermatophyta</taxon>
        <taxon>Magnoliopsida</taxon>
        <taxon>eudicotyledons</taxon>
        <taxon>Gunneridae</taxon>
        <taxon>Pentapetalae</taxon>
        <taxon>rosids</taxon>
        <taxon>fabids</taxon>
        <taxon>Rosales</taxon>
        <taxon>Rosaceae</taxon>
        <taxon>Amygdaloideae</taxon>
        <taxon>Maleae</taxon>
        <taxon>Pyrus</taxon>
    </lineage>
</organism>
<evidence type="ECO:0000259" key="5">
    <source>
        <dbReference type="Pfam" id="PF18052"/>
    </source>
</evidence>
<evidence type="ECO:0000256" key="2">
    <source>
        <dbReference type="ARBA" id="ARBA00022741"/>
    </source>
</evidence>
<dbReference type="InterPro" id="IPR055414">
    <property type="entry name" value="LRR_R13L4/SHOC2-like"/>
</dbReference>
<dbReference type="InterPro" id="IPR027417">
    <property type="entry name" value="P-loop_NTPase"/>
</dbReference>
<dbReference type="InterPro" id="IPR036388">
    <property type="entry name" value="WH-like_DNA-bd_sf"/>
</dbReference>
<feature type="domain" description="Disease resistance R13L4/SHOC-2-like LRR" evidence="7">
    <location>
        <begin position="590"/>
        <end position="913"/>
    </location>
</feature>
<evidence type="ECO:0000256" key="3">
    <source>
        <dbReference type="ARBA" id="ARBA00022821"/>
    </source>
</evidence>
<keyword evidence="9" id="KW-1185">Reference proteome</keyword>
<evidence type="ECO:0000259" key="6">
    <source>
        <dbReference type="Pfam" id="PF23559"/>
    </source>
</evidence>
<dbReference type="InterPro" id="IPR044974">
    <property type="entry name" value="Disease_R_plants"/>
</dbReference>
<dbReference type="GO" id="GO:0098542">
    <property type="term" value="P:defense response to other organism"/>
    <property type="evidence" value="ECO:0007669"/>
    <property type="project" value="TreeGrafter"/>
</dbReference>
<evidence type="ECO:0000313" key="8">
    <source>
        <dbReference type="EMBL" id="KAB2635246.1"/>
    </source>
</evidence>
<dbReference type="Pfam" id="PF23559">
    <property type="entry name" value="WHD_DRP"/>
    <property type="match status" value="1"/>
</dbReference>
<evidence type="ECO:0000256" key="1">
    <source>
        <dbReference type="ARBA" id="ARBA00022737"/>
    </source>
</evidence>
<dbReference type="PANTHER" id="PTHR23155:SF1205">
    <property type="entry name" value="DISEASE RESISTANCE PROTEIN RPM1"/>
    <property type="match status" value="1"/>
</dbReference>
<dbReference type="OrthoDB" id="1154429at2759"/>
<dbReference type="PANTHER" id="PTHR23155">
    <property type="entry name" value="DISEASE RESISTANCE PROTEIN RP"/>
    <property type="match status" value="1"/>
</dbReference>
<dbReference type="SUPFAM" id="SSF52058">
    <property type="entry name" value="L domain-like"/>
    <property type="match status" value="1"/>
</dbReference>
<keyword evidence="3" id="KW-0611">Plant defense</keyword>
<dbReference type="Gene3D" id="1.20.5.4130">
    <property type="match status" value="1"/>
</dbReference>
<dbReference type="Pfam" id="PF00931">
    <property type="entry name" value="NB-ARC"/>
    <property type="match status" value="1"/>
</dbReference>
<comment type="caution">
    <text evidence="8">The sequence shown here is derived from an EMBL/GenBank/DDBJ whole genome shotgun (WGS) entry which is preliminary data.</text>
</comment>